<organism evidence="2 3">
    <name type="scientific">Glycomyces luteolus</name>
    <dbReference type="NCBI Taxonomy" id="2670330"/>
    <lineage>
        <taxon>Bacteria</taxon>
        <taxon>Bacillati</taxon>
        <taxon>Actinomycetota</taxon>
        <taxon>Actinomycetes</taxon>
        <taxon>Glycomycetales</taxon>
        <taxon>Glycomycetaceae</taxon>
        <taxon>Glycomyces</taxon>
    </lineage>
</organism>
<feature type="compositionally biased region" description="Low complexity" evidence="1">
    <location>
        <begin position="278"/>
        <end position="290"/>
    </location>
</feature>
<evidence type="ECO:0000256" key="1">
    <source>
        <dbReference type="SAM" id="MobiDB-lite"/>
    </source>
</evidence>
<evidence type="ECO:0000313" key="3">
    <source>
        <dbReference type="Proteomes" id="UP001146067"/>
    </source>
</evidence>
<dbReference type="InterPro" id="IPR036465">
    <property type="entry name" value="vWFA_dom_sf"/>
</dbReference>
<name>A0A9X3SQ67_9ACTN</name>
<gene>
    <name evidence="2" type="ORF">O1R50_09140</name>
</gene>
<feature type="region of interest" description="Disordered" evidence="1">
    <location>
        <begin position="278"/>
        <end position="310"/>
    </location>
</feature>
<reference evidence="2" key="1">
    <citation type="submission" date="2022-12" db="EMBL/GenBank/DDBJ databases">
        <title>Gycomyces niveus sp.nov.,a novel actinomycete isolated from soil in Shouguan.</title>
        <authorList>
            <person name="Yang X."/>
        </authorList>
    </citation>
    <scope>NUCLEOTIDE SEQUENCE</scope>
    <source>
        <strain evidence="2">NEAU-A15</strain>
    </source>
</reference>
<sequence>MKPSPHNRTKTVPTPCHPDWQDVSQGLTALLATMTGGARITVTASPGAAHGAPGCFLRDLGIVELDADRCFPGMDPADIDVTDTFDHFWYPTAIGVLAHEAAHVRNTRWIVDESWPALVGRAAMLLEEVRIEAAHLKYRPGDRQWLRSASADLDLGTGSGGVSAALYPLLGLWYAADAACRCLGRVDAGVLDATDAGIGAARTAITAVCGADLLGKLETIWRDAIATANHDGDRMRDLAVAWCRLLISQQAKEVAAAAAAAGTLDQATEAAAEALADAAADTPTAADPDASAGWDISGSGGVPGGSSTAEAGRKLWDKFTSPRASRDATDDERAAARQLAATIRKAAQRPRTHTKTPSQVPPGRLRMRGALNAKAQQTSGALVTAQPWQQRTKQTPPDPQARVGIAVDVSGSMGDWFDPAGACAWIFAHATDASGGSAAATTFGERARAMLAVGEVPQQVPLPVLEYATDHADVAIAALIESLDLDSEDGNARFLVLITDGDLAQDQVKLVAAQCKTLTESGCAILQLGPDRSTHLADAEFVGIDQPAEAIDVIADAVTDALHAAAQTP</sequence>
<evidence type="ECO:0000313" key="2">
    <source>
        <dbReference type="EMBL" id="MDA1359786.1"/>
    </source>
</evidence>
<protein>
    <recommendedName>
        <fullName evidence="4">VWA domain containing CoxE-like protein</fullName>
    </recommendedName>
</protein>
<dbReference type="RefSeq" id="WP_270109669.1">
    <property type="nucleotide sequence ID" value="NZ_JAPZVP010000006.1"/>
</dbReference>
<feature type="region of interest" description="Disordered" evidence="1">
    <location>
        <begin position="344"/>
        <end position="365"/>
    </location>
</feature>
<dbReference type="AlphaFoldDB" id="A0A9X3SQ67"/>
<dbReference type="SUPFAM" id="SSF53300">
    <property type="entry name" value="vWA-like"/>
    <property type="match status" value="1"/>
</dbReference>
<accession>A0A9X3SQ67</accession>
<dbReference type="Proteomes" id="UP001146067">
    <property type="component" value="Unassembled WGS sequence"/>
</dbReference>
<keyword evidence="3" id="KW-1185">Reference proteome</keyword>
<comment type="caution">
    <text evidence="2">The sequence shown here is derived from an EMBL/GenBank/DDBJ whole genome shotgun (WGS) entry which is preliminary data.</text>
</comment>
<dbReference type="EMBL" id="JAPZVP010000006">
    <property type="protein sequence ID" value="MDA1359786.1"/>
    <property type="molecule type" value="Genomic_DNA"/>
</dbReference>
<evidence type="ECO:0008006" key="4">
    <source>
        <dbReference type="Google" id="ProtNLM"/>
    </source>
</evidence>
<proteinExistence type="predicted"/>